<reference evidence="1 2" key="1">
    <citation type="journal article" date="2014" name="Genome Announc.">
        <title>Draft Genome Sequence of Brevibacillus panacihumi Strain W25, a Halotolerant Hydrocarbon-Degrading Bacterium.</title>
        <authorList>
            <person name="Wang X."/>
            <person name="Jin D."/>
            <person name="Zhou L."/>
            <person name="Wu L."/>
            <person name="An W."/>
            <person name="Chen Y."/>
            <person name="Zhao L."/>
        </authorList>
    </citation>
    <scope>NUCLEOTIDE SEQUENCE [LARGE SCALE GENOMIC DNA]</scope>
    <source>
        <strain evidence="1 2">W25</strain>
    </source>
</reference>
<evidence type="ECO:0000313" key="1">
    <source>
        <dbReference type="EMBL" id="EST53890.1"/>
    </source>
</evidence>
<dbReference type="AlphaFoldDB" id="V6M7M2"/>
<dbReference type="STRING" id="1408254.T458_20205"/>
<accession>V6M7M2</accession>
<protein>
    <submittedName>
        <fullName evidence="1">Uncharacterized protein</fullName>
    </submittedName>
</protein>
<dbReference type="PATRIC" id="fig|1408254.3.peg.3965"/>
<keyword evidence="2" id="KW-1185">Reference proteome</keyword>
<dbReference type="EMBL" id="AYJU01000017">
    <property type="protein sequence ID" value="EST53890.1"/>
    <property type="molecule type" value="Genomic_DNA"/>
</dbReference>
<evidence type="ECO:0000313" key="2">
    <source>
        <dbReference type="Proteomes" id="UP000017973"/>
    </source>
</evidence>
<dbReference type="HOGENOM" id="CLU_2463057_0_0_9"/>
<dbReference type="Proteomes" id="UP000017973">
    <property type="component" value="Unassembled WGS sequence"/>
</dbReference>
<name>V6M7M2_9BACL</name>
<gene>
    <name evidence="1" type="ORF">T458_20205</name>
</gene>
<proteinExistence type="predicted"/>
<comment type="caution">
    <text evidence="1">The sequence shown here is derived from an EMBL/GenBank/DDBJ whole genome shotgun (WGS) entry which is preliminary data.</text>
</comment>
<organism evidence="1 2">
    <name type="scientific">Brevibacillus panacihumi W25</name>
    <dbReference type="NCBI Taxonomy" id="1408254"/>
    <lineage>
        <taxon>Bacteria</taxon>
        <taxon>Bacillati</taxon>
        <taxon>Bacillota</taxon>
        <taxon>Bacilli</taxon>
        <taxon>Bacillales</taxon>
        <taxon>Paenibacillaceae</taxon>
        <taxon>Brevibacillus</taxon>
    </lineage>
</organism>
<sequence>MNPYPLILSRLSDGKLQLWNKAAAESCPPSQTSDSLTDHQLVFSSPQERLQLVSELRMRGSIKNYILKQDQPLARSAAWDNEMGNGPL</sequence>